<gene>
    <name evidence="1" type="ORF">A1Q1_02749</name>
</gene>
<dbReference type="VEuPathDB" id="FungiDB:A1Q1_02749"/>
<dbReference type="GeneID" id="25986262"/>
<proteinExistence type="predicted"/>
<dbReference type="EMBL" id="ALBS01000020">
    <property type="protein sequence ID" value="EJT52699.1"/>
    <property type="molecule type" value="Genomic_DNA"/>
</dbReference>
<evidence type="ECO:0000313" key="2">
    <source>
        <dbReference type="Proteomes" id="UP000002748"/>
    </source>
</evidence>
<dbReference type="KEGG" id="tasa:A1Q1_02749"/>
<sequence length="56" mass="6047">MAVMVEEAVKTGAKEEGFWCQLGAQAQLRCGTDSAVNKLGDDYRQAHRGYSGEVIA</sequence>
<reference evidence="1 2" key="1">
    <citation type="journal article" date="2012" name="Eukaryot. Cell">
        <title>Draft genome sequence of CBS 2479, the standard type strain of Trichosporon asahii.</title>
        <authorList>
            <person name="Yang R.Y."/>
            <person name="Li H.T."/>
            <person name="Zhu H."/>
            <person name="Zhou G.P."/>
            <person name="Wang M."/>
            <person name="Wang L."/>
        </authorList>
    </citation>
    <scope>NUCLEOTIDE SEQUENCE [LARGE SCALE GENOMIC DNA]</scope>
    <source>
        <strain evidence="2">ATCC 90039 / CBS 2479 / JCM 2466 / KCTC 7840 / NCYC 2677 / UAMH 7654</strain>
    </source>
</reference>
<dbReference type="RefSeq" id="XP_014184136.1">
    <property type="nucleotide sequence ID" value="XM_014328661.1"/>
</dbReference>
<comment type="caution">
    <text evidence="1">The sequence shown here is derived from an EMBL/GenBank/DDBJ whole genome shotgun (WGS) entry which is preliminary data.</text>
</comment>
<accession>J6F6L0</accession>
<dbReference type="AlphaFoldDB" id="J6F6L0"/>
<protein>
    <submittedName>
        <fullName evidence="1">Uncharacterized protein</fullName>
    </submittedName>
</protein>
<evidence type="ECO:0000313" key="1">
    <source>
        <dbReference type="EMBL" id="EJT52699.1"/>
    </source>
</evidence>
<dbReference type="HOGENOM" id="CLU_3015882_0_0_1"/>
<dbReference type="Proteomes" id="UP000002748">
    <property type="component" value="Unassembled WGS sequence"/>
</dbReference>
<organism evidence="1 2">
    <name type="scientific">Trichosporon asahii var. asahii (strain ATCC 90039 / CBS 2479 / JCM 2466 / KCTC 7840 / NBRC 103889/ NCYC 2677 / UAMH 7654)</name>
    <name type="common">Yeast</name>
    <dbReference type="NCBI Taxonomy" id="1186058"/>
    <lineage>
        <taxon>Eukaryota</taxon>
        <taxon>Fungi</taxon>
        <taxon>Dikarya</taxon>
        <taxon>Basidiomycota</taxon>
        <taxon>Agaricomycotina</taxon>
        <taxon>Tremellomycetes</taxon>
        <taxon>Trichosporonales</taxon>
        <taxon>Trichosporonaceae</taxon>
        <taxon>Trichosporon</taxon>
    </lineage>
</organism>
<name>J6F6L0_TRIAS</name>